<proteinExistence type="predicted"/>
<sequence>MDAQCQLCAEQFEGMMAEISRNARVVDCTIHHCHQKVGSRLEVCFVTFEYGIDSTLGIDERLV</sequence>
<reference evidence="1 2" key="1">
    <citation type="submission" date="2024-12" db="EMBL/GenBank/DDBJ databases">
        <title>The unique morphological basis and parallel evolutionary history of personate flowers in Penstemon.</title>
        <authorList>
            <person name="Depatie T.H."/>
            <person name="Wessinger C.A."/>
        </authorList>
    </citation>
    <scope>NUCLEOTIDE SEQUENCE [LARGE SCALE GENOMIC DNA]</scope>
    <source>
        <strain evidence="1">WTNN_2</strain>
        <tissue evidence="1">Leaf</tissue>
    </source>
</reference>
<dbReference type="AlphaFoldDB" id="A0ABD3SMP1"/>
<protein>
    <submittedName>
        <fullName evidence="1">Uncharacterized protein</fullName>
    </submittedName>
</protein>
<keyword evidence="2" id="KW-1185">Reference proteome</keyword>
<evidence type="ECO:0000313" key="1">
    <source>
        <dbReference type="EMBL" id="KAL3825842.1"/>
    </source>
</evidence>
<dbReference type="EMBL" id="JBJXBP010000006">
    <property type="protein sequence ID" value="KAL3825842.1"/>
    <property type="molecule type" value="Genomic_DNA"/>
</dbReference>
<name>A0ABD3SMP1_9LAMI</name>
<organism evidence="1 2">
    <name type="scientific">Penstemon smallii</name>
    <dbReference type="NCBI Taxonomy" id="265156"/>
    <lineage>
        <taxon>Eukaryota</taxon>
        <taxon>Viridiplantae</taxon>
        <taxon>Streptophyta</taxon>
        <taxon>Embryophyta</taxon>
        <taxon>Tracheophyta</taxon>
        <taxon>Spermatophyta</taxon>
        <taxon>Magnoliopsida</taxon>
        <taxon>eudicotyledons</taxon>
        <taxon>Gunneridae</taxon>
        <taxon>Pentapetalae</taxon>
        <taxon>asterids</taxon>
        <taxon>lamiids</taxon>
        <taxon>Lamiales</taxon>
        <taxon>Plantaginaceae</taxon>
        <taxon>Cheloneae</taxon>
        <taxon>Penstemon</taxon>
    </lineage>
</organism>
<dbReference type="Proteomes" id="UP001634393">
    <property type="component" value="Unassembled WGS sequence"/>
</dbReference>
<evidence type="ECO:0000313" key="2">
    <source>
        <dbReference type="Proteomes" id="UP001634393"/>
    </source>
</evidence>
<comment type="caution">
    <text evidence="1">The sequence shown here is derived from an EMBL/GenBank/DDBJ whole genome shotgun (WGS) entry which is preliminary data.</text>
</comment>
<gene>
    <name evidence="1" type="ORF">ACJIZ3_021871</name>
</gene>
<accession>A0ABD3SMP1</accession>